<dbReference type="Pfam" id="PF13360">
    <property type="entry name" value="PQQ_2"/>
    <property type="match status" value="1"/>
</dbReference>
<evidence type="ECO:0000259" key="7">
    <source>
        <dbReference type="Pfam" id="PF04542"/>
    </source>
</evidence>
<keyword evidence="11" id="KW-1185">Reference proteome</keyword>
<dbReference type="SMART" id="SM00564">
    <property type="entry name" value="PQQ"/>
    <property type="match status" value="5"/>
</dbReference>
<dbReference type="AlphaFoldDB" id="A0A402AYN8"/>
<dbReference type="InterPro" id="IPR039425">
    <property type="entry name" value="RNA_pol_sigma-70-like"/>
</dbReference>
<proteinExistence type="inferred from homology"/>
<keyword evidence="6" id="KW-1133">Transmembrane helix</keyword>
<dbReference type="Gene3D" id="1.10.10.10">
    <property type="entry name" value="Winged helix-like DNA-binding domain superfamily/Winged helix DNA-binding domain"/>
    <property type="match status" value="1"/>
</dbReference>
<comment type="caution">
    <text evidence="10">The sequence shown here is derived from an EMBL/GenBank/DDBJ whole genome shotgun (WGS) entry which is preliminary data.</text>
</comment>
<feature type="transmembrane region" description="Helical" evidence="6">
    <location>
        <begin position="325"/>
        <end position="347"/>
    </location>
</feature>
<dbReference type="GO" id="GO:0016987">
    <property type="term" value="F:sigma factor activity"/>
    <property type="evidence" value="ECO:0007669"/>
    <property type="project" value="UniProtKB-KW"/>
</dbReference>
<keyword evidence="4" id="KW-0238">DNA-binding</keyword>
<dbReference type="SUPFAM" id="SSF88659">
    <property type="entry name" value="Sigma3 and sigma4 domains of RNA polymerase sigma factors"/>
    <property type="match status" value="1"/>
</dbReference>
<dbReference type="PANTHER" id="PTHR43133:SF8">
    <property type="entry name" value="RNA POLYMERASE SIGMA FACTOR HI_1459-RELATED"/>
    <property type="match status" value="1"/>
</dbReference>
<keyword evidence="5" id="KW-0804">Transcription</keyword>
<gene>
    <name evidence="10" type="ORF">KDK_80410</name>
</gene>
<comment type="similarity">
    <text evidence="1">Belongs to the sigma-70 factor family. ECF subfamily.</text>
</comment>
<protein>
    <recommendedName>
        <fullName evidence="12">Sigma-70 family RNA polymerase sigma factor</fullName>
    </recommendedName>
</protein>
<dbReference type="GO" id="GO:0003677">
    <property type="term" value="F:DNA binding"/>
    <property type="evidence" value="ECO:0007669"/>
    <property type="project" value="UniProtKB-KW"/>
</dbReference>
<evidence type="ECO:0000256" key="2">
    <source>
        <dbReference type="ARBA" id="ARBA00023015"/>
    </source>
</evidence>
<dbReference type="InterPro" id="IPR007627">
    <property type="entry name" value="RNA_pol_sigma70_r2"/>
</dbReference>
<evidence type="ECO:0008006" key="12">
    <source>
        <dbReference type="Google" id="ProtNLM"/>
    </source>
</evidence>
<dbReference type="RefSeq" id="WP_126557489.1">
    <property type="nucleotide sequence ID" value="NZ_BIFS01000002.1"/>
</dbReference>
<dbReference type="InterPro" id="IPR015943">
    <property type="entry name" value="WD40/YVTN_repeat-like_dom_sf"/>
</dbReference>
<dbReference type="Gene3D" id="2.130.10.10">
    <property type="entry name" value="YVTN repeat-like/Quinoprotein amine dehydrogenase"/>
    <property type="match status" value="1"/>
</dbReference>
<dbReference type="OrthoDB" id="158189at2"/>
<feature type="domain" description="RNA polymerase sigma factor 70 region 4 type 2" evidence="8">
    <location>
        <begin position="137"/>
        <end position="186"/>
    </location>
</feature>
<evidence type="ECO:0000313" key="11">
    <source>
        <dbReference type="Proteomes" id="UP000287188"/>
    </source>
</evidence>
<dbReference type="Proteomes" id="UP000287188">
    <property type="component" value="Unassembled WGS sequence"/>
</dbReference>
<evidence type="ECO:0000259" key="8">
    <source>
        <dbReference type="Pfam" id="PF08281"/>
    </source>
</evidence>
<accession>A0A402AYN8</accession>
<keyword evidence="6" id="KW-0812">Transmembrane</keyword>
<evidence type="ECO:0000256" key="3">
    <source>
        <dbReference type="ARBA" id="ARBA00023082"/>
    </source>
</evidence>
<evidence type="ECO:0000256" key="5">
    <source>
        <dbReference type="ARBA" id="ARBA00023163"/>
    </source>
</evidence>
<evidence type="ECO:0000256" key="1">
    <source>
        <dbReference type="ARBA" id="ARBA00010641"/>
    </source>
</evidence>
<dbReference type="InterPro" id="IPR036388">
    <property type="entry name" value="WH-like_DNA-bd_sf"/>
</dbReference>
<keyword evidence="3" id="KW-0731">Sigma factor</keyword>
<organism evidence="10 11">
    <name type="scientific">Dictyobacter kobayashii</name>
    <dbReference type="NCBI Taxonomy" id="2014872"/>
    <lineage>
        <taxon>Bacteria</taxon>
        <taxon>Bacillati</taxon>
        <taxon>Chloroflexota</taxon>
        <taxon>Ktedonobacteria</taxon>
        <taxon>Ktedonobacterales</taxon>
        <taxon>Dictyobacteraceae</taxon>
        <taxon>Dictyobacter</taxon>
    </lineage>
</organism>
<dbReference type="InterPro" id="IPR011047">
    <property type="entry name" value="Quinoprotein_ADH-like_sf"/>
</dbReference>
<dbReference type="Gene3D" id="2.40.10.480">
    <property type="match status" value="1"/>
</dbReference>
<dbReference type="EMBL" id="BIFS01000002">
    <property type="protein sequence ID" value="GCE24241.1"/>
    <property type="molecule type" value="Genomic_DNA"/>
</dbReference>
<dbReference type="GO" id="GO:0006352">
    <property type="term" value="P:DNA-templated transcription initiation"/>
    <property type="evidence" value="ECO:0007669"/>
    <property type="project" value="InterPro"/>
</dbReference>
<name>A0A402AYN8_9CHLR</name>
<dbReference type="NCBIfam" id="TIGR02937">
    <property type="entry name" value="sigma70-ECF"/>
    <property type="match status" value="1"/>
</dbReference>
<reference evidence="11" key="1">
    <citation type="submission" date="2018-12" db="EMBL/GenBank/DDBJ databases">
        <title>Tengunoibacter tsumagoiensis gen. nov., sp. nov., Dictyobacter kobayashii sp. nov., D. alpinus sp. nov., and D. joshuensis sp. nov. and description of Dictyobacteraceae fam. nov. within the order Ktedonobacterales isolated from Tengu-no-mugimeshi.</title>
        <authorList>
            <person name="Wang C.M."/>
            <person name="Zheng Y."/>
            <person name="Sakai Y."/>
            <person name="Toyoda A."/>
            <person name="Minakuchi Y."/>
            <person name="Abe K."/>
            <person name="Yokota A."/>
            <person name="Yabe S."/>
        </authorList>
    </citation>
    <scope>NUCLEOTIDE SEQUENCE [LARGE SCALE GENOMIC DNA]</scope>
    <source>
        <strain evidence="11">Uno11</strain>
    </source>
</reference>
<dbReference type="Gene3D" id="1.10.1740.10">
    <property type="match status" value="1"/>
</dbReference>
<dbReference type="InterPro" id="IPR013324">
    <property type="entry name" value="RNA_pol_sigma_r3/r4-like"/>
</dbReference>
<dbReference type="InterPro" id="IPR013249">
    <property type="entry name" value="RNA_pol_sigma70_r4_t2"/>
</dbReference>
<dbReference type="InterPro" id="IPR013325">
    <property type="entry name" value="RNA_pol_sigma_r2"/>
</dbReference>
<dbReference type="CDD" id="cd06171">
    <property type="entry name" value="Sigma70_r4"/>
    <property type="match status" value="1"/>
</dbReference>
<dbReference type="SUPFAM" id="SSF88946">
    <property type="entry name" value="Sigma2 domain of RNA polymerase sigma factors"/>
    <property type="match status" value="1"/>
</dbReference>
<keyword evidence="2" id="KW-0805">Transcription regulation</keyword>
<evidence type="ECO:0000256" key="6">
    <source>
        <dbReference type="SAM" id="Phobius"/>
    </source>
</evidence>
<feature type="domain" description="RNA polymerase sigma-70 region 2" evidence="7">
    <location>
        <begin position="38"/>
        <end position="102"/>
    </location>
</feature>
<evidence type="ECO:0000256" key="4">
    <source>
        <dbReference type="ARBA" id="ARBA00023125"/>
    </source>
</evidence>
<evidence type="ECO:0000259" key="9">
    <source>
        <dbReference type="Pfam" id="PF13360"/>
    </source>
</evidence>
<evidence type="ECO:0000313" key="10">
    <source>
        <dbReference type="EMBL" id="GCE24241.1"/>
    </source>
</evidence>
<dbReference type="InterPro" id="IPR002372">
    <property type="entry name" value="PQQ_rpt_dom"/>
</dbReference>
<dbReference type="SUPFAM" id="SSF50998">
    <property type="entry name" value="Quinoprotein alcohol dehydrogenase-like"/>
    <property type="match status" value="1"/>
</dbReference>
<dbReference type="Pfam" id="PF04542">
    <property type="entry name" value="Sigma70_r2"/>
    <property type="match status" value="1"/>
</dbReference>
<keyword evidence="6" id="KW-0472">Membrane</keyword>
<feature type="domain" description="Pyrrolo-quinoline quinone repeat" evidence="9">
    <location>
        <begin position="464"/>
        <end position="667"/>
    </location>
</feature>
<dbReference type="PANTHER" id="PTHR43133">
    <property type="entry name" value="RNA POLYMERASE ECF-TYPE SIGMA FACTO"/>
    <property type="match status" value="1"/>
</dbReference>
<dbReference type="InterPro" id="IPR014284">
    <property type="entry name" value="RNA_pol_sigma-70_dom"/>
</dbReference>
<dbReference type="Pfam" id="PF08281">
    <property type="entry name" value="Sigma70_r4_2"/>
    <property type="match status" value="1"/>
</dbReference>
<dbReference type="InterPro" id="IPR018391">
    <property type="entry name" value="PQQ_b-propeller_rpt"/>
</dbReference>
<sequence length="768" mass="84421">MSKPVLDTSPTPDPEDSASLAALVRRAQARDQLAFEALYQRHKAFIWRRLYSLVGEKEDVNDLFQETFLRAWNGLPGTSADLQFGPWLKRIAANVAIDYLRHKVIIEFFPFEDDTHEEFQARLPQIVDPQICVSEKECIEQALAAMLPRYRMCVLLQDQWGFSQREIAQLLSITEKCVSSYICRGRIQVRQLYKQFSGIISRKWRRSINMSSDMQMLACPAWAEKLAALHPDDLTPAEQAELKLHLASCAGCTQVYQDYHYLAGLIQDCLPAATPPDLLPALPGFHKSAAEGAKIQHMFNSQSGVSSAAPLRMQRPRARKTLRNIVALIAAALIIVVTAGLLGISALRGQAGPGPVTPKGGGPVVKNTAGPVYHITPEAVSSVPPARSNPGGPAGLPSPTPAFFLNGNLYRNTSVYSADTGAFVRQYLKDLGDVEVYNPQLADGTLYMAVRPAPTQGIGAMVMYAVRPGDGAVLWKWSDCGQDVNMTPPLILNHTVYFACEAAPNQYKVYGLQAKTGAPLWSQTFTGQVNSLLGEQQTLYIQIDDQLLVENAATGKLLWKQSFNGGNFYPDQVVSGKGIIYIVQGTGFLALRSSDGAHLWEYQLDGDYNTPHLLLAPDMLYLFTSTKSGFADVYAIDSATGAMHWKRQLANNNSGFSMLDTRNLVLDHGNLYLLVNVFATPRTMSTPPLKRTILAIGGKDGQTLWQQDIPWNKGQLDYSMMATPQLSTGDGRIYLVDWQPFAGPAVRKASMGAFSENTGALLWTIEVG</sequence>